<comment type="caution">
    <text evidence="2">The sequence shown here is derived from an EMBL/GenBank/DDBJ whole genome shotgun (WGS) entry which is preliminary data.</text>
</comment>
<evidence type="ECO:0000256" key="1">
    <source>
        <dbReference type="SAM" id="Phobius"/>
    </source>
</evidence>
<dbReference type="Proteomes" id="UP000299102">
    <property type="component" value="Unassembled WGS sequence"/>
</dbReference>
<protein>
    <submittedName>
        <fullName evidence="2">Uncharacterized protein</fullName>
    </submittedName>
</protein>
<dbReference type="AlphaFoldDB" id="A0A4C1YW30"/>
<keyword evidence="1" id="KW-0812">Transmembrane</keyword>
<evidence type="ECO:0000313" key="3">
    <source>
        <dbReference type="Proteomes" id="UP000299102"/>
    </source>
</evidence>
<accession>A0A4C1YW30</accession>
<sequence>MASLENFNSDILDDDFVKIFKPLHCVQALLGTVRVRIQHKYISSTSISQRIYSAMLAVVTLLYTYYYVNTEMEAYIFNKKNRTTGYKGGEIKVKSKSTERNIGDFYKAYMQILQAFNFSKKCYQKCPVKPPLEQTQGKQAGQYRIKSSDTQTVVTYLRSCLDSLVTMLSDVEDIFDSPSQSVVDFNRV</sequence>
<dbReference type="EMBL" id="BGZK01001402">
    <property type="protein sequence ID" value="GBP79132.1"/>
    <property type="molecule type" value="Genomic_DNA"/>
</dbReference>
<feature type="transmembrane region" description="Helical" evidence="1">
    <location>
        <begin position="51"/>
        <end position="68"/>
    </location>
</feature>
<keyword evidence="1" id="KW-0472">Membrane</keyword>
<organism evidence="2 3">
    <name type="scientific">Eumeta variegata</name>
    <name type="common">Bagworm moth</name>
    <name type="synonym">Eumeta japonica</name>
    <dbReference type="NCBI Taxonomy" id="151549"/>
    <lineage>
        <taxon>Eukaryota</taxon>
        <taxon>Metazoa</taxon>
        <taxon>Ecdysozoa</taxon>
        <taxon>Arthropoda</taxon>
        <taxon>Hexapoda</taxon>
        <taxon>Insecta</taxon>
        <taxon>Pterygota</taxon>
        <taxon>Neoptera</taxon>
        <taxon>Endopterygota</taxon>
        <taxon>Lepidoptera</taxon>
        <taxon>Glossata</taxon>
        <taxon>Ditrysia</taxon>
        <taxon>Tineoidea</taxon>
        <taxon>Psychidae</taxon>
        <taxon>Oiketicinae</taxon>
        <taxon>Eumeta</taxon>
    </lineage>
</organism>
<keyword evidence="1" id="KW-1133">Transmembrane helix</keyword>
<reference evidence="2 3" key="1">
    <citation type="journal article" date="2019" name="Commun. Biol.">
        <title>The bagworm genome reveals a unique fibroin gene that provides high tensile strength.</title>
        <authorList>
            <person name="Kono N."/>
            <person name="Nakamura H."/>
            <person name="Ohtoshi R."/>
            <person name="Tomita M."/>
            <person name="Numata K."/>
            <person name="Arakawa K."/>
        </authorList>
    </citation>
    <scope>NUCLEOTIDE SEQUENCE [LARGE SCALE GENOMIC DNA]</scope>
</reference>
<proteinExistence type="predicted"/>
<keyword evidence="3" id="KW-1185">Reference proteome</keyword>
<gene>
    <name evidence="2" type="ORF">EVAR_100094_1</name>
</gene>
<dbReference type="OrthoDB" id="7352006at2759"/>
<evidence type="ECO:0000313" key="2">
    <source>
        <dbReference type="EMBL" id="GBP79132.1"/>
    </source>
</evidence>
<name>A0A4C1YW30_EUMVA</name>